<comment type="similarity">
    <text evidence="2 12">Belongs to the MCM family.</text>
</comment>
<evidence type="ECO:0000256" key="10">
    <source>
        <dbReference type="ARBA" id="ARBA00038050"/>
    </source>
</evidence>
<dbReference type="InterPro" id="IPR008046">
    <property type="entry name" value="Mcm3"/>
</dbReference>
<keyword evidence="5 13" id="KW-0378">Hydrolase</keyword>
<dbReference type="NCBIfam" id="TIGR00283">
    <property type="entry name" value="arch_pth2"/>
    <property type="match status" value="1"/>
</dbReference>
<dbReference type="PANTHER" id="PTHR11630">
    <property type="entry name" value="DNA REPLICATION LICENSING FACTOR MCM FAMILY MEMBER"/>
    <property type="match status" value="1"/>
</dbReference>
<comment type="subunit">
    <text evidence="13">Component of the MCM2-7 complex.</text>
</comment>
<dbReference type="PRINTS" id="PR01657">
    <property type="entry name" value="MCMFAMILY"/>
</dbReference>
<feature type="compositionally biased region" description="Acidic residues" evidence="14">
    <location>
        <begin position="794"/>
        <end position="805"/>
    </location>
</feature>
<dbReference type="PRINTS" id="PR01659">
    <property type="entry name" value="MCMPROTEIN3"/>
</dbReference>
<dbReference type="InterPro" id="IPR041562">
    <property type="entry name" value="MCM_lid"/>
</dbReference>
<dbReference type="GO" id="GO:0031261">
    <property type="term" value="C:DNA replication preinitiation complex"/>
    <property type="evidence" value="ECO:0007669"/>
    <property type="project" value="UniProtKB-ARBA"/>
</dbReference>
<feature type="signal peptide" evidence="15">
    <location>
        <begin position="1"/>
        <end position="21"/>
    </location>
</feature>
<dbReference type="Gene3D" id="3.40.1490.10">
    <property type="entry name" value="Bit1"/>
    <property type="match status" value="1"/>
</dbReference>
<reference evidence="17" key="1">
    <citation type="submission" date="2020-09" db="EMBL/GenBank/DDBJ databases">
        <title>Comparative genome analyses of four rice-infecting Rhizoctonia solani isolates reveal extensive enrichment of homogalacturonan modification genes.</title>
        <authorList>
            <person name="Lee D.-Y."/>
            <person name="Jeon J."/>
            <person name="Kim K.-T."/>
            <person name="Cheong K."/>
            <person name="Song H."/>
            <person name="Choi G."/>
            <person name="Ko J."/>
            <person name="Opiyo S.O."/>
            <person name="Zuo S."/>
            <person name="Madhav S."/>
            <person name="Lee Y.-H."/>
            <person name="Wang G.-L."/>
        </authorList>
    </citation>
    <scope>NUCLEOTIDE SEQUENCE</scope>
    <source>
        <strain evidence="17">AG1-IA B2</strain>
    </source>
</reference>
<dbReference type="Pfam" id="PF17855">
    <property type="entry name" value="MCM_lid"/>
    <property type="match status" value="1"/>
</dbReference>
<dbReference type="SUPFAM" id="SSF52540">
    <property type="entry name" value="P-loop containing nucleoside triphosphate hydrolases"/>
    <property type="match status" value="1"/>
</dbReference>
<dbReference type="FunFam" id="3.40.50.300:FF:000234">
    <property type="entry name" value="DNA helicase"/>
    <property type="match status" value="1"/>
</dbReference>
<evidence type="ECO:0000256" key="6">
    <source>
        <dbReference type="ARBA" id="ARBA00022806"/>
    </source>
</evidence>
<evidence type="ECO:0000256" key="7">
    <source>
        <dbReference type="ARBA" id="ARBA00022840"/>
    </source>
</evidence>
<protein>
    <recommendedName>
        <fullName evidence="13">DNA replication licensing factor MCM3</fullName>
        <ecNumber evidence="13">3.6.4.12</ecNumber>
    </recommendedName>
</protein>
<dbReference type="PANTHER" id="PTHR11630:SF46">
    <property type="entry name" value="DNA REPLICATION LICENSING FACTOR MCM3-RELATED"/>
    <property type="match status" value="1"/>
</dbReference>
<dbReference type="Gene3D" id="3.40.50.300">
    <property type="entry name" value="P-loop containing nucleotide triphosphate hydrolases"/>
    <property type="match status" value="1"/>
</dbReference>
<name>A0A8H7IHS8_9AGAM</name>
<dbReference type="Gene3D" id="3.30.1640.10">
    <property type="entry name" value="mini-chromosome maintenance (MCM) complex, chain A, domain 1"/>
    <property type="match status" value="1"/>
</dbReference>
<keyword evidence="6 13" id="KW-0347">Helicase</keyword>
<evidence type="ECO:0000259" key="16">
    <source>
        <dbReference type="PROSITE" id="PS50051"/>
    </source>
</evidence>
<dbReference type="GO" id="GO:0017116">
    <property type="term" value="F:single-stranded DNA helicase activity"/>
    <property type="evidence" value="ECO:0007669"/>
    <property type="project" value="TreeGrafter"/>
</dbReference>
<evidence type="ECO:0000313" key="17">
    <source>
        <dbReference type="EMBL" id="KAF8758681.1"/>
    </source>
</evidence>
<evidence type="ECO:0000256" key="5">
    <source>
        <dbReference type="ARBA" id="ARBA00022801"/>
    </source>
</evidence>
<proteinExistence type="inferred from homology"/>
<dbReference type="InterPro" id="IPR023476">
    <property type="entry name" value="Pep_tRNA_hydro_II_dom_sf"/>
</dbReference>
<comment type="catalytic activity">
    <reaction evidence="13">
        <text>ATP + H2O = ADP + phosphate + H(+)</text>
        <dbReference type="Rhea" id="RHEA:13065"/>
        <dbReference type="ChEBI" id="CHEBI:15377"/>
        <dbReference type="ChEBI" id="CHEBI:15378"/>
        <dbReference type="ChEBI" id="CHEBI:30616"/>
        <dbReference type="ChEBI" id="CHEBI:43474"/>
        <dbReference type="ChEBI" id="CHEBI:456216"/>
        <dbReference type="EC" id="3.6.4.12"/>
    </reaction>
</comment>
<dbReference type="Pfam" id="PF23191">
    <property type="entry name" value="WHD_MCM3_C"/>
    <property type="match status" value="1"/>
</dbReference>
<sequence>MSSNTQAGLVVAVALVSATIGYWPRPFDQGEGSDNEESDEEEHDDTNLGEIKAGLMEECKLVLVVRTDLGMTKGKIAAQCGHATLACYKAISAANPALLRHWERFGQPKIALKCDSEEELLLLQATAQSLSLCARSIQDAGRTQIAAGSRTVLGIGPVMSGPLNMAEIPEPNFPDDIMRDRARILQEFLEDTSRPDSTDYIAEIDTMLRLDETRLIVNVDDLRDYNAEHAIGLLRQPHEYIPAFDAALLERVKLQYDTEKHDISNKEYHVGFRGSFGDHHVSPRTLRASHIGKMISLEGIVTRYDAFGALLRKNPGPTSTITPLVDPDGNPLQMEVGYSTFRDHQRISVQEMPERAPPGQLPRSVDVIMDDDLVDKCKPGDRVTLVGVYRSIGGGGGAGGFKTLILSNNIVLLSTKSGGGIAQARLTDTDIRNINKLAQKRNIVSLLSSSLAPSIYGHDYIKRAILLLLLGGAEKNLTNGTHIRGDINILMVGDPSTAKSQLLRFVLSTASLAIATTGRGSSGVGLTAAVTTDKETGERRLEAGAMVLADRGVVCIDEFDKMSDVDRVAIHEVMEQQTVTIAKAGIHTSLNARCSVIAAANPIYGQYDVHKDPHRNIALPDSLLSRFDLLFVVTDDVEENRDRKIADHVLRMHRYVPPGHEEGTSRSTRSAAKKPEILSIPFVKKYIQYAKAKPAPVLTQGAADWIVQVYASLRNDELEGNNKKTSPLTARTLETLIRLATAHAKARLSSKVEEKDAMAAEEILKFALFKEVLKPERRKRRKLNTGAAGAGAQSDEEEGSDDEMESAPSGWKCHSNSLPRLPKARATMSTVLMGAWRRSPHPAQLRNHNRAASLLSVDKFRSRLSEVFQERFAEEEAIPMESVLEAINEGLPVDELFGRIEATEIAEIMTAADQIMLSDGVIYKI</sequence>
<dbReference type="GO" id="GO:0005656">
    <property type="term" value="C:nuclear pre-replicative complex"/>
    <property type="evidence" value="ECO:0007669"/>
    <property type="project" value="UniProtKB-ARBA"/>
</dbReference>
<keyword evidence="3 13" id="KW-0235">DNA replication</keyword>
<dbReference type="CDD" id="cd02430">
    <property type="entry name" value="PTH2"/>
    <property type="match status" value="1"/>
</dbReference>
<keyword evidence="4 12" id="KW-0547">Nucleotide-binding</keyword>
<dbReference type="Pfam" id="PF01981">
    <property type="entry name" value="PTH2"/>
    <property type="match status" value="1"/>
</dbReference>
<evidence type="ECO:0000256" key="3">
    <source>
        <dbReference type="ARBA" id="ARBA00022705"/>
    </source>
</evidence>
<dbReference type="InterPro" id="IPR003593">
    <property type="entry name" value="AAA+_ATPase"/>
</dbReference>
<keyword evidence="9 13" id="KW-0539">Nucleus</keyword>
<dbReference type="GO" id="GO:0006271">
    <property type="term" value="P:DNA strand elongation involved in DNA replication"/>
    <property type="evidence" value="ECO:0007669"/>
    <property type="project" value="TreeGrafter"/>
</dbReference>
<evidence type="ECO:0000256" key="12">
    <source>
        <dbReference type="RuleBase" id="RU004070"/>
    </source>
</evidence>
<dbReference type="GO" id="GO:0004045">
    <property type="term" value="F:peptidyl-tRNA hydrolase activity"/>
    <property type="evidence" value="ECO:0007669"/>
    <property type="project" value="UniProtKB-EC"/>
</dbReference>
<dbReference type="SUPFAM" id="SSF50249">
    <property type="entry name" value="Nucleic acid-binding proteins"/>
    <property type="match status" value="1"/>
</dbReference>
<feature type="domain" description="MCM C-terminal AAA(+) ATPase" evidence="16">
    <location>
        <begin position="443"/>
        <end position="649"/>
    </location>
</feature>
<dbReference type="GO" id="GO:0006279">
    <property type="term" value="P:premeiotic DNA replication"/>
    <property type="evidence" value="ECO:0007669"/>
    <property type="project" value="UniProtKB-ARBA"/>
</dbReference>
<evidence type="ECO:0000256" key="2">
    <source>
        <dbReference type="ARBA" id="ARBA00008010"/>
    </source>
</evidence>
<dbReference type="SMART" id="SM00382">
    <property type="entry name" value="AAA"/>
    <property type="match status" value="1"/>
</dbReference>
<dbReference type="GO" id="GO:0042555">
    <property type="term" value="C:MCM complex"/>
    <property type="evidence" value="ECO:0007669"/>
    <property type="project" value="UniProtKB-UniRule"/>
</dbReference>
<evidence type="ECO:0000256" key="14">
    <source>
        <dbReference type="SAM" id="MobiDB-lite"/>
    </source>
</evidence>
<gene>
    <name evidence="17" type="ORF">RHS01_02465</name>
</gene>
<feature type="chain" id="PRO_5034226121" description="DNA replication licensing factor MCM3" evidence="15">
    <location>
        <begin position="22"/>
        <end position="925"/>
    </location>
</feature>
<dbReference type="GO" id="GO:0003697">
    <property type="term" value="F:single-stranded DNA binding"/>
    <property type="evidence" value="ECO:0007669"/>
    <property type="project" value="TreeGrafter"/>
</dbReference>
<dbReference type="SMART" id="SM00350">
    <property type="entry name" value="MCM"/>
    <property type="match status" value="1"/>
</dbReference>
<dbReference type="Gene3D" id="2.40.50.140">
    <property type="entry name" value="Nucleic acid-binding proteins"/>
    <property type="match status" value="1"/>
</dbReference>
<dbReference type="InterPro" id="IPR027925">
    <property type="entry name" value="MCM_N"/>
</dbReference>
<comment type="similarity">
    <text evidence="10">Belongs to the PTH2 family.</text>
</comment>
<dbReference type="InterPro" id="IPR018525">
    <property type="entry name" value="MCM_CS"/>
</dbReference>
<dbReference type="CDD" id="cd17754">
    <property type="entry name" value="MCM3"/>
    <property type="match status" value="1"/>
</dbReference>
<dbReference type="InterPro" id="IPR033762">
    <property type="entry name" value="MCM_OB"/>
</dbReference>
<keyword evidence="7 12" id="KW-0067">ATP-binding</keyword>
<evidence type="ECO:0000256" key="8">
    <source>
        <dbReference type="ARBA" id="ARBA00023125"/>
    </source>
</evidence>
<dbReference type="Pfam" id="PF14551">
    <property type="entry name" value="MCM_N"/>
    <property type="match status" value="1"/>
</dbReference>
<dbReference type="PROSITE" id="PS00847">
    <property type="entry name" value="MCM_1"/>
    <property type="match status" value="1"/>
</dbReference>
<dbReference type="AlphaFoldDB" id="A0A8H7IHS8"/>
<accession>A0A8H7IHS8</accession>
<dbReference type="Pfam" id="PF00493">
    <property type="entry name" value="MCM"/>
    <property type="match status" value="1"/>
</dbReference>
<comment type="subcellular location">
    <subcellularLocation>
        <location evidence="1 13">Nucleus</location>
    </subcellularLocation>
</comment>
<feature type="region of interest" description="Disordered" evidence="14">
    <location>
        <begin position="26"/>
        <end position="45"/>
    </location>
</feature>
<dbReference type="InterPro" id="IPR027417">
    <property type="entry name" value="P-loop_NTPase"/>
</dbReference>
<dbReference type="GO" id="GO:0000727">
    <property type="term" value="P:double-strand break repair via break-induced replication"/>
    <property type="evidence" value="ECO:0007669"/>
    <property type="project" value="TreeGrafter"/>
</dbReference>
<evidence type="ECO:0000256" key="15">
    <source>
        <dbReference type="SAM" id="SignalP"/>
    </source>
</evidence>
<dbReference type="PROSITE" id="PS50051">
    <property type="entry name" value="MCM_2"/>
    <property type="match status" value="1"/>
</dbReference>
<dbReference type="EC" id="3.6.4.12" evidence="13"/>
<evidence type="ECO:0000256" key="9">
    <source>
        <dbReference type="ARBA" id="ARBA00023242"/>
    </source>
</evidence>
<comment type="catalytic activity">
    <reaction evidence="11">
        <text>an N-acyl-L-alpha-aminoacyl-tRNA + H2O = an N-acyl-L-amino acid + a tRNA + H(+)</text>
        <dbReference type="Rhea" id="RHEA:54448"/>
        <dbReference type="Rhea" id="RHEA-COMP:10123"/>
        <dbReference type="Rhea" id="RHEA-COMP:13883"/>
        <dbReference type="ChEBI" id="CHEBI:15377"/>
        <dbReference type="ChEBI" id="CHEBI:15378"/>
        <dbReference type="ChEBI" id="CHEBI:59874"/>
        <dbReference type="ChEBI" id="CHEBI:78442"/>
        <dbReference type="ChEBI" id="CHEBI:138191"/>
        <dbReference type="EC" id="3.1.1.29"/>
    </reaction>
</comment>
<evidence type="ECO:0000256" key="13">
    <source>
        <dbReference type="RuleBase" id="RU368061"/>
    </source>
</evidence>
<dbReference type="Pfam" id="PF17207">
    <property type="entry name" value="MCM_OB"/>
    <property type="match status" value="1"/>
</dbReference>
<evidence type="ECO:0000256" key="4">
    <source>
        <dbReference type="ARBA" id="ARBA00022741"/>
    </source>
</evidence>
<dbReference type="EMBL" id="JACYCF010000003">
    <property type="protein sequence ID" value="KAF8758681.1"/>
    <property type="molecule type" value="Genomic_DNA"/>
</dbReference>
<dbReference type="InterPro" id="IPR012340">
    <property type="entry name" value="NA-bd_OB-fold"/>
</dbReference>
<dbReference type="GO" id="GO:0043596">
    <property type="term" value="C:nuclear replication fork"/>
    <property type="evidence" value="ECO:0007669"/>
    <property type="project" value="UniProtKB-ARBA"/>
</dbReference>
<evidence type="ECO:0000256" key="11">
    <source>
        <dbReference type="ARBA" id="ARBA00048707"/>
    </source>
</evidence>
<evidence type="ECO:0000313" key="18">
    <source>
        <dbReference type="Proteomes" id="UP000614334"/>
    </source>
</evidence>
<dbReference type="InterPro" id="IPR031327">
    <property type="entry name" value="MCM"/>
</dbReference>
<keyword evidence="8 12" id="KW-0238">DNA-binding</keyword>
<dbReference type="Proteomes" id="UP000614334">
    <property type="component" value="Unassembled WGS sequence"/>
</dbReference>
<dbReference type="InterPro" id="IPR056575">
    <property type="entry name" value="WH_MCM3_C"/>
</dbReference>
<organism evidence="17 18">
    <name type="scientific">Rhizoctonia solani</name>
    <dbReference type="NCBI Taxonomy" id="456999"/>
    <lineage>
        <taxon>Eukaryota</taxon>
        <taxon>Fungi</taxon>
        <taxon>Dikarya</taxon>
        <taxon>Basidiomycota</taxon>
        <taxon>Agaricomycotina</taxon>
        <taxon>Agaricomycetes</taxon>
        <taxon>Cantharellales</taxon>
        <taxon>Ceratobasidiaceae</taxon>
        <taxon>Rhizoctonia</taxon>
    </lineage>
</organism>
<dbReference type="InterPro" id="IPR002833">
    <property type="entry name" value="PTH2"/>
</dbReference>
<dbReference type="GO" id="GO:0005524">
    <property type="term" value="F:ATP binding"/>
    <property type="evidence" value="ECO:0007669"/>
    <property type="project" value="UniProtKB-UniRule"/>
</dbReference>
<keyword evidence="15" id="KW-0732">Signal</keyword>
<feature type="compositionally biased region" description="Acidic residues" evidence="14">
    <location>
        <begin position="31"/>
        <end position="44"/>
    </location>
</feature>
<dbReference type="GO" id="GO:1902975">
    <property type="term" value="P:mitotic DNA replication initiation"/>
    <property type="evidence" value="ECO:0007669"/>
    <property type="project" value="TreeGrafter"/>
</dbReference>
<evidence type="ECO:0000256" key="1">
    <source>
        <dbReference type="ARBA" id="ARBA00004123"/>
    </source>
</evidence>
<dbReference type="FunFam" id="3.40.1490.10:FF:000001">
    <property type="entry name" value="Peptidyl-tRNA hydrolase 2"/>
    <property type="match status" value="1"/>
</dbReference>
<dbReference type="InterPro" id="IPR001208">
    <property type="entry name" value="MCM_dom"/>
</dbReference>
<dbReference type="SUPFAM" id="SSF102462">
    <property type="entry name" value="Peptidyl-tRNA hydrolase II"/>
    <property type="match status" value="1"/>
</dbReference>
<comment type="caution">
    <text evidence="17">The sequence shown here is derived from an EMBL/GenBank/DDBJ whole genome shotgun (WGS) entry which is preliminary data.</text>
</comment>
<comment type="function">
    <text evidence="13">Acts as component of the MCM2-7 complex (MCM complex) which is the replicative helicase essential for 'once per cell cycle' DNA replication initiation and elongation in eukaryotic cells. The active ATPase sites in the MCM2-7 ring are formed through the interaction surfaces of two neighboring subunits such that a critical structure of a conserved arginine finger motif is provided in trans relative to the ATP-binding site of the Walker A box of the adjacent subunit. The six ATPase active sites, however, are likely to contribute differentially to the complex helicase activity.</text>
</comment>
<feature type="region of interest" description="Disordered" evidence="14">
    <location>
        <begin position="779"/>
        <end position="818"/>
    </location>
</feature>